<dbReference type="RefSeq" id="XP_073802865.1">
    <property type="nucleotide sequence ID" value="XM_073946764.1"/>
</dbReference>
<reference evidence="2" key="1">
    <citation type="submission" date="2025-08" db="UniProtKB">
        <authorList>
            <consortium name="RefSeq"/>
        </authorList>
    </citation>
    <scope>IDENTIFICATION</scope>
    <source>
        <strain evidence="2">Tuebingen</strain>
        <tissue evidence="2">Fibroblasts and whole tissue</tissue>
    </source>
</reference>
<name>A0AC58J8Q2_DANRE</name>
<accession>A0AC58J8Q2</accession>
<proteinExistence type="predicted"/>
<keyword evidence="1" id="KW-1185">Reference proteome</keyword>
<protein>
    <submittedName>
        <fullName evidence="2">Uncharacterized protein</fullName>
    </submittedName>
</protein>
<organism evidence="1 2">
    <name type="scientific">Danio rerio</name>
    <name type="common">Zebrafish</name>
    <name type="synonym">Brachydanio rerio</name>
    <dbReference type="NCBI Taxonomy" id="7955"/>
    <lineage>
        <taxon>Eukaryota</taxon>
        <taxon>Metazoa</taxon>
        <taxon>Chordata</taxon>
        <taxon>Craniata</taxon>
        <taxon>Vertebrata</taxon>
        <taxon>Euteleostomi</taxon>
        <taxon>Actinopterygii</taxon>
        <taxon>Neopterygii</taxon>
        <taxon>Teleostei</taxon>
        <taxon>Ostariophysi</taxon>
        <taxon>Cypriniformes</taxon>
        <taxon>Danionidae</taxon>
        <taxon>Danioninae</taxon>
        <taxon>Danio</taxon>
    </lineage>
</organism>
<evidence type="ECO:0000313" key="1">
    <source>
        <dbReference type="Proteomes" id="UP000000437"/>
    </source>
</evidence>
<gene>
    <name evidence="2" type="primary">LOC137491448</name>
</gene>
<sequence>MEQHFKFEQQQRSVQLSERTAFILKFTFLFFFEDLIVLKEETHQWNEMEEKQQEITTDEKPTLTKKTLSRGRSRKPKSRCNYSCKQSRKSFYQKPNLDVHTRKKPFTCKQCGKSFYNTGNLTVHMRIHTGERPYTCQQCGKSFYSTGNLAVHRRIHSGERLYSCPQCGKSCKQNGNLETHMRTHTGERSFICTQCRKGFSQKQNLTIHMRIHTGEKPYTCTECGKGFPHTGSLKHHMISHTGQKPFACAHCGKSFTTKARIMRGEDVPDCESFYRAALKQNNSICVSSYYELRTKFVHIAHCNQMIGSEKRIRKIREEKMFGEMQRKLSYTLRLCF</sequence>
<dbReference type="Proteomes" id="UP000000437">
    <property type="component" value="Chromosome 4"/>
</dbReference>
<evidence type="ECO:0000313" key="2">
    <source>
        <dbReference type="RefSeq" id="XP_073802865.1"/>
    </source>
</evidence>